<protein>
    <submittedName>
        <fullName evidence="5">Aldo/keto reductase</fullName>
    </submittedName>
</protein>
<keyword evidence="3" id="KW-0560">Oxidoreductase</keyword>
<dbReference type="PRINTS" id="PR00069">
    <property type="entry name" value="ALDKETRDTASE"/>
</dbReference>
<comment type="similarity">
    <text evidence="1">Belongs to the aldo/keto reductase family.</text>
</comment>
<dbReference type="PROSITE" id="PS00062">
    <property type="entry name" value="ALDOKETO_REDUCTASE_2"/>
    <property type="match status" value="1"/>
</dbReference>
<keyword evidence="6" id="KW-1185">Reference proteome</keyword>
<keyword evidence="2" id="KW-0521">NADP</keyword>
<dbReference type="PANTHER" id="PTHR43827:SF3">
    <property type="entry name" value="NADP-DEPENDENT OXIDOREDUCTASE DOMAIN-CONTAINING PROTEIN"/>
    <property type="match status" value="1"/>
</dbReference>
<gene>
    <name evidence="5" type="ORF">E1163_13490</name>
</gene>
<dbReference type="InterPro" id="IPR023210">
    <property type="entry name" value="NADP_OxRdtase_dom"/>
</dbReference>
<proteinExistence type="inferred from homology"/>
<dbReference type="PANTHER" id="PTHR43827">
    <property type="entry name" value="2,5-DIKETO-D-GLUCONIC ACID REDUCTASE"/>
    <property type="match status" value="1"/>
</dbReference>
<reference evidence="5 6" key="1">
    <citation type="submission" date="2019-02" db="EMBL/GenBank/DDBJ databases">
        <authorList>
            <person name="Goldberg S.R."/>
            <person name="Haltli B.A."/>
            <person name="Correa H."/>
            <person name="Russell K.G."/>
        </authorList>
    </citation>
    <scope>NUCLEOTIDE SEQUENCE [LARGE SCALE GENOMIC DNA]</scope>
    <source>
        <strain evidence="5 6">JCM 16186</strain>
    </source>
</reference>
<evidence type="ECO:0000313" key="6">
    <source>
        <dbReference type="Proteomes" id="UP000798808"/>
    </source>
</evidence>
<dbReference type="Gene3D" id="3.20.20.100">
    <property type="entry name" value="NADP-dependent oxidoreductase domain"/>
    <property type="match status" value="1"/>
</dbReference>
<evidence type="ECO:0000313" key="5">
    <source>
        <dbReference type="EMBL" id="MTI25964.1"/>
    </source>
</evidence>
<comment type="caution">
    <text evidence="5">The sequence shown here is derived from an EMBL/GenBank/DDBJ whole genome shotgun (WGS) entry which is preliminary data.</text>
</comment>
<name>A0ABW9RP98_9BACT</name>
<dbReference type="RefSeq" id="WP_155172653.1">
    <property type="nucleotide sequence ID" value="NZ_BAAAFL010000002.1"/>
</dbReference>
<organism evidence="5 6">
    <name type="scientific">Fulvivirga kasyanovii</name>
    <dbReference type="NCBI Taxonomy" id="396812"/>
    <lineage>
        <taxon>Bacteria</taxon>
        <taxon>Pseudomonadati</taxon>
        <taxon>Bacteroidota</taxon>
        <taxon>Cytophagia</taxon>
        <taxon>Cytophagales</taxon>
        <taxon>Fulvivirgaceae</taxon>
        <taxon>Fulvivirga</taxon>
    </lineage>
</organism>
<dbReference type="EMBL" id="SMLW01000554">
    <property type="protein sequence ID" value="MTI25964.1"/>
    <property type="molecule type" value="Genomic_DNA"/>
</dbReference>
<evidence type="ECO:0000256" key="1">
    <source>
        <dbReference type="ARBA" id="ARBA00007905"/>
    </source>
</evidence>
<evidence type="ECO:0000256" key="3">
    <source>
        <dbReference type="ARBA" id="ARBA00023002"/>
    </source>
</evidence>
<dbReference type="CDD" id="cd19140">
    <property type="entry name" value="AKR_AKR3F3"/>
    <property type="match status" value="1"/>
</dbReference>
<accession>A0ABW9RP98</accession>
<evidence type="ECO:0000256" key="2">
    <source>
        <dbReference type="ARBA" id="ARBA00022857"/>
    </source>
</evidence>
<sequence>MITKTFNSLRVPALGLGTWRLNGSACRKIVLQALDIGYRHIDTADAYGNEQDIGDAIAQSGIPRDDIFLTTKLPWEKLRGDEVISSVRESLKKLQTRYVNLLLIHWPSTQGVPVEETLEAMQVLKADGKIRAIGVSNFTPALLQEAMQHANILCNQVEYHPFLSQTRLLELATENDLMITAYCPIARGKVSDHEVIKEIARNHGKAPTQVALRWLVQQENVVAIPKTANPDHLKSNFDIFDFELSEDEMNRISGLGEGRRLIDPEFAPQWEN</sequence>
<feature type="domain" description="NADP-dependent oxidoreductase" evidence="4">
    <location>
        <begin position="14"/>
        <end position="255"/>
    </location>
</feature>
<evidence type="ECO:0000259" key="4">
    <source>
        <dbReference type="Pfam" id="PF00248"/>
    </source>
</evidence>
<dbReference type="InterPro" id="IPR020471">
    <property type="entry name" value="AKR"/>
</dbReference>
<dbReference type="SUPFAM" id="SSF51430">
    <property type="entry name" value="NAD(P)-linked oxidoreductase"/>
    <property type="match status" value="1"/>
</dbReference>
<dbReference type="InterPro" id="IPR018170">
    <property type="entry name" value="Aldo/ket_reductase_CS"/>
</dbReference>
<dbReference type="Proteomes" id="UP000798808">
    <property type="component" value="Unassembled WGS sequence"/>
</dbReference>
<dbReference type="PROSITE" id="PS00798">
    <property type="entry name" value="ALDOKETO_REDUCTASE_1"/>
    <property type="match status" value="1"/>
</dbReference>
<dbReference type="Pfam" id="PF00248">
    <property type="entry name" value="Aldo_ket_red"/>
    <property type="match status" value="1"/>
</dbReference>
<dbReference type="PIRSF" id="PIRSF000097">
    <property type="entry name" value="AKR"/>
    <property type="match status" value="1"/>
</dbReference>
<dbReference type="InterPro" id="IPR036812">
    <property type="entry name" value="NAD(P)_OxRdtase_dom_sf"/>
</dbReference>